<comment type="caution">
    <text evidence="1">The sequence shown here is derived from an EMBL/GenBank/DDBJ whole genome shotgun (WGS) entry which is preliminary data.</text>
</comment>
<sequence length="347" mass="39971">MKKKLEGELISIAHRVLKLKNRSETVLLQREAKKLYEQLTVLRFYEENFETLKDDISQEQLEEKLEHMATIAAIETTDLEEKVAEVAQPVEETQQIEEEVGQPVEVQAEEIVPEEPAKEEIVAEEIVSENVEPAKEDVYATAEDINRIVSEMANKKNVSEETPAETETFEAVKPNEPKQISFEDLLGESYKEPEFIRVEDTPKEVEKAADLVFEKKEEVEETKQKEVENAGDVIFERANELPQEEKKEAYSFSTQTTEKTEVKSKSLNDRLTSGISFGLNDRIAFEKKLFGGSADDFNRVISQLNTFDSFEEAKGFIESFVKPDYNDWDGKEEYETRFLEIIEKKFN</sequence>
<name>A0ABV9P2U4_9FLAO</name>
<dbReference type="RefSeq" id="WP_379740067.1">
    <property type="nucleotide sequence ID" value="NZ_JBHSGW010000009.1"/>
</dbReference>
<organism evidence="1 2">
    <name type="scientific">Flavobacterium ponti</name>
    <dbReference type="NCBI Taxonomy" id="665133"/>
    <lineage>
        <taxon>Bacteria</taxon>
        <taxon>Pseudomonadati</taxon>
        <taxon>Bacteroidota</taxon>
        <taxon>Flavobacteriia</taxon>
        <taxon>Flavobacteriales</taxon>
        <taxon>Flavobacteriaceae</taxon>
        <taxon>Flavobacterium</taxon>
    </lineage>
</organism>
<reference evidence="2" key="1">
    <citation type="journal article" date="2019" name="Int. J. Syst. Evol. Microbiol.">
        <title>The Global Catalogue of Microorganisms (GCM) 10K type strain sequencing project: providing services to taxonomists for standard genome sequencing and annotation.</title>
        <authorList>
            <consortium name="The Broad Institute Genomics Platform"/>
            <consortium name="The Broad Institute Genome Sequencing Center for Infectious Disease"/>
            <person name="Wu L."/>
            <person name="Ma J."/>
        </authorList>
    </citation>
    <scope>NUCLEOTIDE SEQUENCE [LARGE SCALE GENOMIC DNA]</scope>
    <source>
        <strain evidence="2">CCUG 50349</strain>
    </source>
</reference>
<proteinExistence type="predicted"/>
<dbReference type="Proteomes" id="UP001595885">
    <property type="component" value="Unassembled WGS sequence"/>
</dbReference>
<dbReference type="EMBL" id="JBHSGW010000009">
    <property type="protein sequence ID" value="MFC4739847.1"/>
    <property type="molecule type" value="Genomic_DNA"/>
</dbReference>
<keyword evidence="2" id="KW-1185">Reference proteome</keyword>
<evidence type="ECO:0000313" key="1">
    <source>
        <dbReference type="EMBL" id="MFC4739847.1"/>
    </source>
</evidence>
<protein>
    <submittedName>
        <fullName evidence="1">Uncharacterized protein</fullName>
    </submittedName>
</protein>
<accession>A0ABV9P2U4</accession>
<evidence type="ECO:0000313" key="2">
    <source>
        <dbReference type="Proteomes" id="UP001595885"/>
    </source>
</evidence>
<gene>
    <name evidence="1" type="ORF">ACFO3U_07560</name>
</gene>